<feature type="transmembrane region" description="Helical" evidence="8">
    <location>
        <begin position="271"/>
        <end position="293"/>
    </location>
</feature>
<dbReference type="SMART" id="SM00664">
    <property type="entry name" value="DoH"/>
    <property type="match status" value="1"/>
</dbReference>
<dbReference type="CDD" id="cd09630">
    <property type="entry name" value="CDH_like_cytochrome"/>
    <property type="match status" value="1"/>
</dbReference>
<accession>A0A0N1HK59</accession>
<feature type="domain" description="Cytochrome b561" evidence="11">
    <location>
        <begin position="209"/>
        <end position="330"/>
    </location>
</feature>
<evidence type="ECO:0000256" key="7">
    <source>
        <dbReference type="SAM" id="MobiDB-lite"/>
    </source>
</evidence>
<feature type="transmembrane region" description="Helical" evidence="8">
    <location>
        <begin position="339"/>
        <end position="359"/>
    </location>
</feature>
<feature type="chain" id="PRO_5005873405" description="DOMON domain-containing protein" evidence="9">
    <location>
        <begin position="26"/>
        <end position="421"/>
    </location>
</feature>
<keyword evidence="5 8" id="KW-1133">Transmembrane helix</keyword>
<organism evidence="12 13">
    <name type="scientific">Cyphellophora attinorum</name>
    <dbReference type="NCBI Taxonomy" id="1664694"/>
    <lineage>
        <taxon>Eukaryota</taxon>
        <taxon>Fungi</taxon>
        <taxon>Dikarya</taxon>
        <taxon>Ascomycota</taxon>
        <taxon>Pezizomycotina</taxon>
        <taxon>Eurotiomycetes</taxon>
        <taxon>Chaetothyriomycetidae</taxon>
        <taxon>Chaetothyriales</taxon>
        <taxon>Cyphellophoraceae</taxon>
        <taxon>Cyphellophora</taxon>
    </lineage>
</organism>
<dbReference type="STRING" id="1664694.A0A0N1HK59"/>
<dbReference type="VEuPathDB" id="FungiDB:AB675_3669"/>
<dbReference type="GeneID" id="28735620"/>
<dbReference type="SUPFAM" id="SSF49344">
    <property type="entry name" value="CBD9-like"/>
    <property type="match status" value="1"/>
</dbReference>
<dbReference type="PANTHER" id="PTHR47797">
    <property type="entry name" value="DEHYDROGENASE, PUTATIVE (AFU_ORTHOLOGUE AFUA_8G05805)-RELATED"/>
    <property type="match status" value="1"/>
</dbReference>
<dbReference type="InterPro" id="IPR006593">
    <property type="entry name" value="Cyt_b561/ferric_Rdtase_TM"/>
</dbReference>
<gene>
    <name evidence="12" type="ORF">AB675_3669</name>
</gene>
<evidence type="ECO:0000256" key="2">
    <source>
        <dbReference type="ARBA" id="ARBA00022448"/>
    </source>
</evidence>
<evidence type="ECO:0008006" key="14">
    <source>
        <dbReference type="Google" id="ProtNLM"/>
    </source>
</evidence>
<keyword evidence="4" id="KW-0249">Electron transport</keyword>
<evidence type="ECO:0000259" key="10">
    <source>
        <dbReference type="SMART" id="SM00664"/>
    </source>
</evidence>
<evidence type="ECO:0000256" key="6">
    <source>
        <dbReference type="ARBA" id="ARBA00023136"/>
    </source>
</evidence>
<dbReference type="Pfam" id="PF03188">
    <property type="entry name" value="Cytochrom_B561"/>
    <property type="match status" value="1"/>
</dbReference>
<dbReference type="Proteomes" id="UP000038010">
    <property type="component" value="Unassembled WGS sequence"/>
</dbReference>
<keyword evidence="2" id="KW-0813">Transport</keyword>
<keyword evidence="6 8" id="KW-0472">Membrane</keyword>
<feature type="signal peptide" evidence="9">
    <location>
        <begin position="1"/>
        <end position="25"/>
    </location>
</feature>
<dbReference type="PANTHER" id="PTHR47797:SF3">
    <property type="entry name" value="CYTOCHROME B561 DOMAIN-CONTAINING PROTEIN"/>
    <property type="match status" value="1"/>
</dbReference>
<reference evidence="12 13" key="1">
    <citation type="submission" date="2015-06" db="EMBL/GenBank/DDBJ databases">
        <title>Draft genome of the ant-associated black yeast Phialophora attae CBS 131958.</title>
        <authorList>
            <person name="Moreno L.F."/>
            <person name="Stielow B.J."/>
            <person name="de Hoog S."/>
            <person name="Vicente V.A."/>
            <person name="Weiss V.A."/>
            <person name="de Vries M."/>
            <person name="Cruz L.M."/>
            <person name="Souza E.M."/>
        </authorList>
    </citation>
    <scope>NUCLEOTIDE SEQUENCE [LARGE SCALE GENOMIC DNA]</scope>
    <source>
        <strain evidence="12 13">CBS 131958</strain>
    </source>
</reference>
<feature type="transmembrane region" description="Helical" evidence="8">
    <location>
        <begin position="236"/>
        <end position="259"/>
    </location>
</feature>
<proteinExistence type="predicted"/>
<dbReference type="SMART" id="SM00665">
    <property type="entry name" value="B561"/>
    <property type="match status" value="1"/>
</dbReference>
<evidence type="ECO:0000256" key="3">
    <source>
        <dbReference type="ARBA" id="ARBA00022692"/>
    </source>
</evidence>
<dbReference type="GO" id="GO:0016020">
    <property type="term" value="C:membrane"/>
    <property type="evidence" value="ECO:0007669"/>
    <property type="project" value="UniProtKB-SubCell"/>
</dbReference>
<dbReference type="InterPro" id="IPR005018">
    <property type="entry name" value="DOMON_domain"/>
</dbReference>
<keyword evidence="9" id="KW-0732">Signal</keyword>
<evidence type="ECO:0000256" key="9">
    <source>
        <dbReference type="SAM" id="SignalP"/>
    </source>
</evidence>
<protein>
    <recommendedName>
        <fullName evidence="14">DOMON domain-containing protein</fullName>
    </recommendedName>
</protein>
<evidence type="ECO:0000256" key="1">
    <source>
        <dbReference type="ARBA" id="ARBA00004370"/>
    </source>
</evidence>
<feature type="transmembrane region" description="Helical" evidence="8">
    <location>
        <begin position="209"/>
        <end position="229"/>
    </location>
</feature>
<feature type="transmembrane region" description="Helical" evidence="8">
    <location>
        <begin position="313"/>
        <end position="333"/>
    </location>
</feature>
<dbReference type="OrthoDB" id="19261at2759"/>
<name>A0A0N1HK59_9EURO</name>
<evidence type="ECO:0000256" key="5">
    <source>
        <dbReference type="ARBA" id="ARBA00022989"/>
    </source>
</evidence>
<sequence length="421" mass="44557">MVPRSFASLALTILSLVGFLATASAQNPASASQTLSNGLGIAINVPDNSTDTLFLNFRLPSRGVGWAAFGIGSGMSDSLMFVVYPNTTNGLTVSPRTTTGHSMPEHDSDVTFILLPESGIVNGSFVVRGMCVGCRTWGGSNSIDTTSGNQPMIWAMGPAGSVESDDLNANINIHQQKGVFEIDMRTASGTPGVPSGGGPFAGKSTAIKVHAILALITFVILLPAGYALLRLLDKVLIHAGVQTLAFIFVTASIGLGIIASKNQGISPNINAPHQVIGLIAFVFMFLAVILGAVGHAIYRRTQQPWKFMISHRIFGPAAMGLGTANCISGFRFAGYTRPIIGFIVVVVVIWVAILALVLLKRRKQMRKTGPMNTPAAMNFREGQAQQQSGWYGQQPGVTPQGHGPAIPLQNYQQPGAPPMYK</sequence>
<dbReference type="Gene3D" id="1.20.120.1770">
    <property type="match status" value="1"/>
</dbReference>
<dbReference type="AlphaFoldDB" id="A0A0N1HK59"/>
<dbReference type="RefSeq" id="XP_017997048.1">
    <property type="nucleotide sequence ID" value="XM_018143740.1"/>
</dbReference>
<dbReference type="Pfam" id="PF16010">
    <property type="entry name" value="CDH-cyt"/>
    <property type="match status" value="1"/>
</dbReference>
<feature type="domain" description="DOMON" evidence="10">
    <location>
        <begin position="66"/>
        <end position="157"/>
    </location>
</feature>
<evidence type="ECO:0000313" key="13">
    <source>
        <dbReference type="Proteomes" id="UP000038010"/>
    </source>
</evidence>
<comment type="caution">
    <text evidence="12">The sequence shown here is derived from an EMBL/GenBank/DDBJ whole genome shotgun (WGS) entry which is preliminary data.</text>
</comment>
<keyword evidence="13" id="KW-1185">Reference proteome</keyword>
<dbReference type="CDD" id="cd08760">
    <property type="entry name" value="Cyt_b561_FRRS1_like"/>
    <property type="match status" value="1"/>
</dbReference>
<dbReference type="Gene3D" id="2.60.40.1210">
    <property type="entry name" value="Cellobiose dehydrogenase, cytochrome domain"/>
    <property type="match status" value="1"/>
</dbReference>
<evidence type="ECO:0000259" key="11">
    <source>
        <dbReference type="SMART" id="SM00665"/>
    </source>
</evidence>
<comment type="subcellular location">
    <subcellularLocation>
        <location evidence="1">Membrane</location>
    </subcellularLocation>
</comment>
<evidence type="ECO:0000313" key="12">
    <source>
        <dbReference type="EMBL" id="KPI37085.1"/>
    </source>
</evidence>
<dbReference type="InterPro" id="IPR015920">
    <property type="entry name" value="Cellobiose_DH-like_cyt"/>
</dbReference>
<evidence type="ECO:0000256" key="8">
    <source>
        <dbReference type="SAM" id="Phobius"/>
    </source>
</evidence>
<keyword evidence="3 8" id="KW-0812">Transmembrane</keyword>
<feature type="region of interest" description="Disordered" evidence="7">
    <location>
        <begin position="388"/>
        <end position="421"/>
    </location>
</feature>
<dbReference type="EMBL" id="LFJN01000026">
    <property type="protein sequence ID" value="KPI37085.1"/>
    <property type="molecule type" value="Genomic_DNA"/>
</dbReference>
<evidence type="ECO:0000256" key="4">
    <source>
        <dbReference type="ARBA" id="ARBA00022982"/>
    </source>
</evidence>